<dbReference type="SUPFAM" id="SSF56784">
    <property type="entry name" value="HAD-like"/>
    <property type="match status" value="1"/>
</dbReference>
<dbReference type="Gene3D" id="3.40.50.1000">
    <property type="entry name" value="HAD superfamily/HAD-like"/>
    <property type="match status" value="1"/>
</dbReference>
<dbReference type="InterPro" id="IPR041492">
    <property type="entry name" value="HAD_2"/>
</dbReference>
<accession>A0A934W5N8</accession>
<organism evidence="1 2">
    <name type="scientific">Noviherbaspirillum pedocola</name>
    <dbReference type="NCBI Taxonomy" id="2801341"/>
    <lineage>
        <taxon>Bacteria</taxon>
        <taxon>Pseudomonadati</taxon>
        <taxon>Pseudomonadota</taxon>
        <taxon>Betaproteobacteria</taxon>
        <taxon>Burkholderiales</taxon>
        <taxon>Oxalobacteraceae</taxon>
        <taxon>Noviherbaspirillum</taxon>
    </lineage>
</organism>
<gene>
    <name evidence="1" type="ORF">JJB74_02155</name>
</gene>
<dbReference type="GO" id="GO:0006281">
    <property type="term" value="P:DNA repair"/>
    <property type="evidence" value="ECO:0007669"/>
    <property type="project" value="TreeGrafter"/>
</dbReference>
<dbReference type="RefSeq" id="WP_200590187.1">
    <property type="nucleotide sequence ID" value="NZ_JAEPBG010000001.1"/>
</dbReference>
<evidence type="ECO:0000313" key="1">
    <source>
        <dbReference type="EMBL" id="MBK4733423.1"/>
    </source>
</evidence>
<dbReference type="GO" id="GO:0005829">
    <property type="term" value="C:cytosol"/>
    <property type="evidence" value="ECO:0007669"/>
    <property type="project" value="TreeGrafter"/>
</dbReference>
<sequence>MRFSLVIFDFDGTLADSFPFFRECFGVLAARHGFRSLPADELEAMRGASARELLRSIGLPAWKLPLVAHDFRSMMAQHAARIRLFPGIPELLQRLSGRGVRLAVLSSNSRANVETVLGPSHAGLINHYACGASLFGKRRKLRALLASCGVPPHEALCVGDEVRDIEAAQAERVAAGAVAWGYTYAQALAASRPQALFASVEELAMFLELC</sequence>
<dbReference type="EMBL" id="JAEPBG010000001">
    <property type="protein sequence ID" value="MBK4733423.1"/>
    <property type="molecule type" value="Genomic_DNA"/>
</dbReference>
<dbReference type="InterPro" id="IPR050155">
    <property type="entry name" value="HAD-like_hydrolase_sf"/>
</dbReference>
<name>A0A934W5N8_9BURK</name>
<dbReference type="PANTHER" id="PTHR43434">
    <property type="entry name" value="PHOSPHOGLYCOLATE PHOSPHATASE"/>
    <property type="match status" value="1"/>
</dbReference>
<dbReference type="Proteomes" id="UP000622890">
    <property type="component" value="Unassembled WGS sequence"/>
</dbReference>
<keyword evidence="2" id="KW-1185">Reference proteome</keyword>
<reference evidence="1" key="1">
    <citation type="submission" date="2021-01" db="EMBL/GenBank/DDBJ databases">
        <title>Genome sequence of strain Noviherbaspirillum sp. DKR-6.</title>
        <authorList>
            <person name="Chaudhary D.K."/>
        </authorList>
    </citation>
    <scope>NUCLEOTIDE SEQUENCE</scope>
    <source>
        <strain evidence="1">DKR-6</strain>
    </source>
</reference>
<dbReference type="PANTHER" id="PTHR43434:SF13">
    <property type="entry name" value="PHOSPHOGLYCOLATE PHOSPHATASE"/>
    <property type="match status" value="1"/>
</dbReference>
<dbReference type="Gene3D" id="1.10.150.240">
    <property type="entry name" value="Putative phosphatase, domain 2"/>
    <property type="match status" value="1"/>
</dbReference>
<dbReference type="Pfam" id="PF13419">
    <property type="entry name" value="HAD_2"/>
    <property type="match status" value="1"/>
</dbReference>
<dbReference type="SFLD" id="SFLDG01129">
    <property type="entry name" value="C1.5:_HAD__Beta-PGM__Phosphata"/>
    <property type="match status" value="1"/>
</dbReference>
<evidence type="ECO:0000313" key="2">
    <source>
        <dbReference type="Proteomes" id="UP000622890"/>
    </source>
</evidence>
<protein>
    <submittedName>
        <fullName evidence="1">HAD hydrolase-like protein</fullName>
    </submittedName>
</protein>
<dbReference type="SFLD" id="SFLDS00003">
    <property type="entry name" value="Haloacid_Dehalogenase"/>
    <property type="match status" value="1"/>
</dbReference>
<dbReference type="AlphaFoldDB" id="A0A934W5N8"/>
<keyword evidence="1" id="KW-0378">Hydrolase</keyword>
<proteinExistence type="predicted"/>
<dbReference type="InterPro" id="IPR036412">
    <property type="entry name" value="HAD-like_sf"/>
</dbReference>
<comment type="caution">
    <text evidence="1">The sequence shown here is derived from an EMBL/GenBank/DDBJ whole genome shotgun (WGS) entry which is preliminary data.</text>
</comment>
<dbReference type="GO" id="GO:0008967">
    <property type="term" value="F:phosphoglycolate phosphatase activity"/>
    <property type="evidence" value="ECO:0007669"/>
    <property type="project" value="TreeGrafter"/>
</dbReference>
<dbReference type="InterPro" id="IPR023198">
    <property type="entry name" value="PGP-like_dom2"/>
</dbReference>
<dbReference type="InterPro" id="IPR023214">
    <property type="entry name" value="HAD_sf"/>
</dbReference>